<dbReference type="AlphaFoldDB" id="A0A150RES0"/>
<proteinExistence type="predicted"/>
<sequence>MPKKPASKRSTRSSIAAWRTYVFPFASGSGSNTAPTSQRLAGIGATASRSSSSRRKSASTSSTPPGRRRPTPTIAMGSSLASARAARGRASVLGAAPPRGSASRRKPASRCGDGRSNVMVAGSLTPVAFWRRRRSSTAMSESSPRSKKPRCGSRRDRSAWPSTAAVCARTRETRWRRRASPESARRVATSAVSSCSVDALGCASSARRASGRSAMSGRWRAEAYDGAKRAQSIDAMVTWVSSRSSALASAATAISGSIAAKPPRRRPCATSKVSIPAPAHAPHATDVARSPSARRSSASASRKAFAAA</sequence>
<name>A0A150RES0_SORCE</name>
<feature type="compositionally biased region" description="Polar residues" evidence="1">
    <location>
        <begin position="28"/>
        <end position="39"/>
    </location>
</feature>
<accession>A0A150RES0</accession>
<evidence type="ECO:0000256" key="1">
    <source>
        <dbReference type="SAM" id="MobiDB-lite"/>
    </source>
</evidence>
<feature type="compositionally biased region" description="Low complexity" evidence="1">
    <location>
        <begin position="58"/>
        <end position="96"/>
    </location>
</feature>
<feature type="region of interest" description="Disordered" evidence="1">
    <location>
        <begin position="25"/>
        <end position="117"/>
    </location>
</feature>
<feature type="compositionally biased region" description="Low complexity" evidence="1">
    <location>
        <begin position="288"/>
        <end position="308"/>
    </location>
</feature>
<evidence type="ECO:0000313" key="2">
    <source>
        <dbReference type="EMBL" id="KYF78466.1"/>
    </source>
</evidence>
<dbReference type="Proteomes" id="UP000075515">
    <property type="component" value="Unassembled WGS sequence"/>
</dbReference>
<comment type="caution">
    <text evidence="2">The sequence shown here is derived from an EMBL/GenBank/DDBJ whole genome shotgun (WGS) entry which is preliminary data.</text>
</comment>
<organism evidence="2 3">
    <name type="scientific">Sorangium cellulosum</name>
    <name type="common">Polyangium cellulosum</name>
    <dbReference type="NCBI Taxonomy" id="56"/>
    <lineage>
        <taxon>Bacteria</taxon>
        <taxon>Pseudomonadati</taxon>
        <taxon>Myxococcota</taxon>
        <taxon>Polyangia</taxon>
        <taxon>Polyangiales</taxon>
        <taxon>Polyangiaceae</taxon>
        <taxon>Sorangium</taxon>
    </lineage>
</organism>
<feature type="region of interest" description="Disordered" evidence="1">
    <location>
        <begin position="258"/>
        <end position="308"/>
    </location>
</feature>
<protein>
    <submittedName>
        <fullName evidence="2">Uncharacterized protein</fullName>
    </submittedName>
</protein>
<gene>
    <name evidence="2" type="ORF">BE18_47535</name>
</gene>
<feature type="region of interest" description="Disordered" evidence="1">
    <location>
        <begin position="131"/>
        <end position="159"/>
    </location>
</feature>
<reference evidence="2 3" key="1">
    <citation type="submission" date="2014-02" db="EMBL/GenBank/DDBJ databases">
        <title>The small core and large imbalanced accessory genome model reveals a collaborative survival strategy of Sorangium cellulosum strains in nature.</title>
        <authorList>
            <person name="Han K."/>
            <person name="Peng R."/>
            <person name="Blom J."/>
            <person name="Li Y.-Z."/>
        </authorList>
    </citation>
    <scope>NUCLEOTIDE SEQUENCE [LARGE SCALE GENOMIC DNA]</scope>
    <source>
        <strain evidence="2 3">So0149</strain>
    </source>
</reference>
<dbReference type="EMBL" id="JEMC01003798">
    <property type="protein sequence ID" value="KYF78466.1"/>
    <property type="molecule type" value="Genomic_DNA"/>
</dbReference>
<evidence type="ECO:0000313" key="3">
    <source>
        <dbReference type="Proteomes" id="UP000075515"/>
    </source>
</evidence>